<gene>
    <name evidence="2" type="ORF">CDL15_Pgr001403</name>
</gene>
<dbReference type="AlphaFoldDB" id="A0A218WLC9"/>
<feature type="region of interest" description="Disordered" evidence="1">
    <location>
        <begin position="84"/>
        <end position="110"/>
    </location>
</feature>
<evidence type="ECO:0000313" key="2">
    <source>
        <dbReference type="EMBL" id="OWM73289.1"/>
    </source>
</evidence>
<organism evidence="2 3">
    <name type="scientific">Punica granatum</name>
    <name type="common">Pomegranate</name>
    <dbReference type="NCBI Taxonomy" id="22663"/>
    <lineage>
        <taxon>Eukaryota</taxon>
        <taxon>Viridiplantae</taxon>
        <taxon>Streptophyta</taxon>
        <taxon>Embryophyta</taxon>
        <taxon>Tracheophyta</taxon>
        <taxon>Spermatophyta</taxon>
        <taxon>Magnoliopsida</taxon>
        <taxon>eudicotyledons</taxon>
        <taxon>Gunneridae</taxon>
        <taxon>Pentapetalae</taxon>
        <taxon>rosids</taxon>
        <taxon>malvids</taxon>
        <taxon>Myrtales</taxon>
        <taxon>Lythraceae</taxon>
        <taxon>Punica</taxon>
    </lineage>
</organism>
<sequence>MLRVSQRWLEAPSGRRQSRPRGPASGPQWPNPWESISMLAGVRHLRVHTADDGVGKPGCVAGPNAFVREDAVLAHVELHAMRAERRDQLREVRCSQVGPHQDKNEDDRAN</sequence>
<feature type="compositionally biased region" description="Low complexity" evidence="1">
    <location>
        <begin position="11"/>
        <end position="27"/>
    </location>
</feature>
<evidence type="ECO:0000256" key="1">
    <source>
        <dbReference type="SAM" id="MobiDB-lite"/>
    </source>
</evidence>
<name>A0A218WLC9_PUNGR</name>
<evidence type="ECO:0000313" key="3">
    <source>
        <dbReference type="Proteomes" id="UP000197138"/>
    </source>
</evidence>
<feature type="region of interest" description="Disordered" evidence="1">
    <location>
        <begin position="1"/>
        <end position="32"/>
    </location>
</feature>
<reference evidence="3" key="1">
    <citation type="journal article" date="2017" name="Plant J.">
        <title>The pomegranate (Punica granatum L.) genome and the genomics of punicalagin biosynthesis.</title>
        <authorList>
            <person name="Qin G."/>
            <person name="Xu C."/>
            <person name="Ming R."/>
            <person name="Tang H."/>
            <person name="Guyot R."/>
            <person name="Kramer E.M."/>
            <person name="Hu Y."/>
            <person name="Yi X."/>
            <person name="Qi Y."/>
            <person name="Xu X."/>
            <person name="Gao Z."/>
            <person name="Pan H."/>
            <person name="Jian J."/>
            <person name="Tian Y."/>
            <person name="Yue Z."/>
            <person name="Xu Y."/>
        </authorList>
    </citation>
    <scope>NUCLEOTIDE SEQUENCE [LARGE SCALE GENOMIC DNA]</scope>
    <source>
        <strain evidence="3">cv. Dabenzi</strain>
    </source>
</reference>
<protein>
    <submittedName>
        <fullName evidence="2">Uncharacterized protein</fullName>
    </submittedName>
</protein>
<feature type="compositionally biased region" description="Basic and acidic residues" evidence="1">
    <location>
        <begin position="100"/>
        <end position="110"/>
    </location>
</feature>
<comment type="caution">
    <text evidence="2">The sequence shown here is derived from an EMBL/GenBank/DDBJ whole genome shotgun (WGS) entry which is preliminary data.</text>
</comment>
<feature type="compositionally biased region" description="Basic and acidic residues" evidence="1">
    <location>
        <begin position="84"/>
        <end position="93"/>
    </location>
</feature>
<proteinExistence type="predicted"/>
<dbReference type="EMBL" id="MTKT01003953">
    <property type="protein sequence ID" value="OWM73289.1"/>
    <property type="molecule type" value="Genomic_DNA"/>
</dbReference>
<dbReference type="Proteomes" id="UP000197138">
    <property type="component" value="Unassembled WGS sequence"/>
</dbReference>
<accession>A0A218WLC9</accession>